<evidence type="ECO:0000313" key="1">
    <source>
        <dbReference type="EMBL" id="RBL91483.1"/>
    </source>
</evidence>
<organism evidence="1 2">
    <name type="scientific">Chitinophaga flava</name>
    <dbReference type="NCBI Taxonomy" id="2259036"/>
    <lineage>
        <taxon>Bacteria</taxon>
        <taxon>Pseudomonadati</taxon>
        <taxon>Bacteroidota</taxon>
        <taxon>Chitinophagia</taxon>
        <taxon>Chitinophagales</taxon>
        <taxon>Chitinophagaceae</taxon>
        <taxon>Chitinophaga</taxon>
    </lineage>
</organism>
<comment type="caution">
    <text evidence="1">The sequence shown here is derived from an EMBL/GenBank/DDBJ whole genome shotgun (WGS) entry which is preliminary data.</text>
</comment>
<keyword evidence="2" id="KW-1185">Reference proteome</keyword>
<name>A0A365XYR7_9BACT</name>
<proteinExistence type="predicted"/>
<accession>A0A365XYR7</accession>
<dbReference type="Proteomes" id="UP000253410">
    <property type="component" value="Unassembled WGS sequence"/>
</dbReference>
<reference evidence="1 2" key="1">
    <citation type="submission" date="2018-05" db="EMBL/GenBank/DDBJ databases">
        <title>Chitinophaga sp. K3CV102501T nov., isolated from isolated from a monsoon evergreen broad-leaved forest soil.</title>
        <authorList>
            <person name="Lv Y."/>
        </authorList>
    </citation>
    <scope>NUCLEOTIDE SEQUENCE [LARGE SCALE GENOMIC DNA]</scope>
    <source>
        <strain evidence="1 2">GDMCC 1.1325</strain>
    </source>
</reference>
<dbReference type="EMBL" id="QFFJ01000001">
    <property type="protein sequence ID" value="RBL91483.1"/>
    <property type="molecule type" value="Genomic_DNA"/>
</dbReference>
<sequence length="129" mass="15072">MHSMEIEKILQSSFTLEKLRLDLFGYCNDRDYTINSNGEYCVSIPNIGTNIYTEQILSQKDDIHVIKYIVDYDVIGGLHYYIIVGIGKYVEYDSGLFTVDKCLVELSYNGDLTFYDAELYIEELHRQRE</sequence>
<evidence type="ECO:0000313" key="2">
    <source>
        <dbReference type="Proteomes" id="UP000253410"/>
    </source>
</evidence>
<protein>
    <submittedName>
        <fullName evidence="1">Uncharacterized protein</fullName>
    </submittedName>
</protein>
<gene>
    <name evidence="1" type="ORF">DF182_02400</name>
</gene>
<dbReference type="AlphaFoldDB" id="A0A365XYR7"/>